<keyword evidence="7 8" id="KW-0472">Membrane</keyword>
<dbReference type="FunFam" id="3.40.50.300:FF:000287">
    <property type="entry name" value="Multidrug ABC transporter ATP-binding protein"/>
    <property type="match status" value="1"/>
</dbReference>
<dbReference type="eggNOG" id="COG1132">
    <property type="taxonomic scope" value="Bacteria"/>
</dbReference>
<dbReference type="InterPro" id="IPR039421">
    <property type="entry name" value="Type_1_exporter"/>
</dbReference>
<dbReference type="EMBL" id="MAPZ01000021">
    <property type="protein sequence ID" value="OBY10342.1"/>
    <property type="molecule type" value="Genomic_DNA"/>
</dbReference>
<dbReference type="RefSeq" id="WP_055185280.1">
    <property type="nucleotide sequence ID" value="NZ_CZBQ01000023.1"/>
</dbReference>
<evidence type="ECO:0000256" key="4">
    <source>
        <dbReference type="ARBA" id="ARBA00022741"/>
    </source>
</evidence>
<feature type="transmembrane region" description="Helical" evidence="8">
    <location>
        <begin position="154"/>
        <end position="171"/>
    </location>
</feature>
<dbReference type="Gene3D" id="1.20.1560.10">
    <property type="entry name" value="ABC transporter type 1, transmembrane domain"/>
    <property type="match status" value="1"/>
</dbReference>
<gene>
    <name evidence="11" type="ORF">CP373A1_11270</name>
</gene>
<dbReference type="GO" id="GO:0015421">
    <property type="term" value="F:ABC-type oligopeptide transporter activity"/>
    <property type="evidence" value="ECO:0007669"/>
    <property type="project" value="TreeGrafter"/>
</dbReference>
<comment type="subcellular location">
    <subcellularLocation>
        <location evidence="1">Cell membrane</location>
        <topology evidence="1">Multi-pass membrane protein</topology>
    </subcellularLocation>
</comment>
<dbReference type="InterPro" id="IPR011527">
    <property type="entry name" value="ABC1_TM_dom"/>
</dbReference>
<evidence type="ECO:0000256" key="5">
    <source>
        <dbReference type="ARBA" id="ARBA00022840"/>
    </source>
</evidence>
<evidence type="ECO:0000313" key="12">
    <source>
        <dbReference type="Proteomes" id="UP000092714"/>
    </source>
</evidence>
<feature type="domain" description="ABC transporter" evidence="9">
    <location>
        <begin position="352"/>
        <end position="586"/>
    </location>
</feature>
<evidence type="ECO:0000256" key="2">
    <source>
        <dbReference type="ARBA" id="ARBA00022448"/>
    </source>
</evidence>
<dbReference type="Proteomes" id="UP000092714">
    <property type="component" value="Unassembled WGS sequence"/>
</dbReference>
<evidence type="ECO:0000256" key="8">
    <source>
        <dbReference type="SAM" id="Phobius"/>
    </source>
</evidence>
<comment type="caution">
    <text evidence="11">The sequence shown here is derived from an EMBL/GenBank/DDBJ whole genome shotgun (WGS) entry which is preliminary data.</text>
</comment>
<accession>A0A174X282</accession>
<dbReference type="PANTHER" id="PTHR43394">
    <property type="entry name" value="ATP-DEPENDENT PERMEASE MDL1, MITOCHONDRIAL"/>
    <property type="match status" value="1"/>
</dbReference>
<evidence type="ECO:0000256" key="7">
    <source>
        <dbReference type="ARBA" id="ARBA00023136"/>
    </source>
</evidence>
<name>A0A174X282_9CLOT</name>
<proteinExistence type="predicted"/>
<dbReference type="InterPro" id="IPR036640">
    <property type="entry name" value="ABC1_TM_sf"/>
</dbReference>
<feature type="transmembrane region" description="Helical" evidence="8">
    <location>
        <begin position="265"/>
        <end position="283"/>
    </location>
</feature>
<keyword evidence="5 11" id="KW-0067">ATP-binding</keyword>
<evidence type="ECO:0000256" key="3">
    <source>
        <dbReference type="ARBA" id="ARBA00022692"/>
    </source>
</evidence>
<reference evidence="11 12" key="1">
    <citation type="submission" date="2016-06" db="EMBL/GenBank/DDBJ databases">
        <authorList>
            <person name="Kjaerup R.B."/>
            <person name="Dalgaard T.S."/>
            <person name="Juul-Madsen H.R."/>
        </authorList>
    </citation>
    <scope>NUCLEOTIDE SEQUENCE [LARGE SCALE GENOMIC DNA]</scope>
    <source>
        <strain evidence="11 12">373-A1</strain>
    </source>
</reference>
<dbReference type="CDD" id="cd18545">
    <property type="entry name" value="ABC_6TM_YknV_like"/>
    <property type="match status" value="1"/>
</dbReference>
<keyword evidence="12" id="KW-1185">Reference proteome</keyword>
<feature type="transmembrane region" description="Helical" evidence="8">
    <location>
        <begin position="68"/>
        <end position="89"/>
    </location>
</feature>
<evidence type="ECO:0000256" key="1">
    <source>
        <dbReference type="ARBA" id="ARBA00004651"/>
    </source>
</evidence>
<dbReference type="GO" id="GO:0005886">
    <property type="term" value="C:plasma membrane"/>
    <property type="evidence" value="ECO:0007669"/>
    <property type="project" value="UniProtKB-SubCell"/>
</dbReference>
<dbReference type="InterPro" id="IPR003593">
    <property type="entry name" value="AAA+_ATPase"/>
</dbReference>
<evidence type="ECO:0000256" key="6">
    <source>
        <dbReference type="ARBA" id="ARBA00022989"/>
    </source>
</evidence>
<keyword evidence="4" id="KW-0547">Nucleotide-binding</keyword>
<dbReference type="SUPFAM" id="SSF52540">
    <property type="entry name" value="P-loop containing nucleoside triphosphate hydrolases"/>
    <property type="match status" value="1"/>
</dbReference>
<dbReference type="PROSITE" id="PS50893">
    <property type="entry name" value="ABC_TRANSPORTER_2"/>
    <property type="match status" value="1"/>
</dbReference>
<dbReference type="Gene3D" id="3.40.50.300">
    <property type="entry name" value="P-loop containing nucleotide triphosphate hydrolases"/>
    <property type="match status" value="1"/>
</dbReference>
<keyword evidence="3 8" id="KW-0812">Transmembrane</keyword>
<keyword evidence="6 8" id="KW-1133">Transmembrane helix</keyword>
<dbReference type="AlphaFoldDB" id="A0A174X282"/>
<keyword evidence="2" id="KW-0813">Transport</keyword>
<dbReference type="GO" id="GO:0005524">
    <property type="term" value="F:ATP binding"/>
    <property type="evidence" value="ECO:0007669"/>
    <property type="project" value="UniProtKB-KW"/>
</dbReference>
<dbReference type="SUPFAM" id="SSF90123">
    <property type="entry name" value="ABC transporter transmembrane region"/>
    <property type="match status" value="1"/>
</dbReference>
<evidence type="ECO:0000259" key="9">
    <source>
        <dbReference type="PROSITE" id="PS50893"/>
    </source>
</evidence>
<feature type="transmembrane region" description="Helical" evidence="8">
    <location>
        <begin position="177"/>
        <end position="197"/>
    </location>
</feature>
<dbReference type="Pfam" id="PF00664">
    <property type="entry name" value="ABC_membrane"/>
    <property type="match status" value="1"/>
</dbReference>
<dbReference type="PROSITE" id="PS50929">
    <property type="entry name" value="ABC_TM1F"/>
    <property type="match status" value="1"/>
</dbReference>
<protein>
    <submittedName>
        <fullName evidence="11">Multidrug ABC transporter ATP-binding protein</fullName>
    </submittedName>
</protein>
<dbReference type="InterPro" id="IPR003439">
    <property type="entry name" value="ABC_transporter-like_ATP-bd"/>
</dbReference>
<dbReference type="SMART" id="SM00382">
    <property type="entry name" value="AAA"/>
    <property type="match status" value="1"/>
</dbReference>
<evidence type="ECO:0000313" key="11">
    <source>
        <dbReference type="EMBL" id="OBY10342.1"/>
    </source>
</evidence>
<dbReference type="PROSITE" id="PS00211">
    <property type="entry name" value="ABC_TRANSPORTER_1"/>
    <property type="match status" value="1"/>
</dbReference>
<dbReference type="InterPro" id="IPR027417">
    <property type="entry name" value="P-loop_NTPase"/>
</dbReference>
<dbReference type="Pfam" id="PF00005">
    <property type="entry name" value="ABC_tran"/>
    <property type="match status" value="1"/>
</dbReference>
<dbReference type="InterPro" id="IPR017871">
    <property type="entry name" value="ABC_transporter-like_CS"/>
</dbReference>
<sequence>MAKNSTKQDEKVTRRSKKDIIIRLSKYLKPYKKQSVIVILLMFFVMLCSVINPYLLKVAIDDKVVNKDVSGLVLIGVVLVVLNLIAWVFSRIRWNMISEITNNILINIRHELYSHIQTLSFEFFDSRPVGKILARVVGDVNALKNLFNQSIQSLIPELLSFICVSVVMLFLNVKLTLACMALLPLLGAAMVVIDIVSRKRWEVYRNKRSNLNAFTHEDFSGIKVVEGFAREDHTSNKFKELVHQVVEAFIKAVRINDFFWPLSELAWGIGTVVVFAVGYNLIINGEIEIGTLLAFSMYVGMFWRPIMNISSFYNTFVTNLSAADRIFDILDIKGNIKNKDNAKVVEDIKGDVEFKKVYFAYEDGINVLKNVSFKVESGERIALVGSTGAGKSTIVSLLSRFYDVTSGEILVDGKNLKDLDIESFRSNMGIMLQDTFLFSDTIMENIRYGRLDATDEEVMNAAKAVNAHDFIMNLEEGYNTEVNERGSRLSLGQRQLISFARALLADPRILILDEATSNIDTKTERLVQQGIEKLLQGRTSFVIAHRLSTIRDCDRIMVVEDGRIIEHGNHESLMAIKGNYYNLYMSQYEFLNEGA</sequence>
<feature type="domain" description="ABC transmembrane type-1" evidence="10">
    <location>
        <begin position="36"/>
        <end position="318"/>
    </location>
</feature>
<feature type="transmembrane region" description="Helical" evidence="8">
    <location>
        <begin position="36"/>
        <end position="56"/>
    </location>
</feature>
<dbReference type="PANTHER" id="PTHR43394:SF1">
    <property type="entry name" value="ATP-BINDING CASSETTE SUB-FAMILY B MEMBER 10, MITOCHONDRIAL"/>
    <property type="match status" value="1"/>
</dbReference>
<dbReference type="OrthoDB" id="9762778at2"/>
<organism evidence="11 12">
    <name type="scientific">Clostridium paraputrificum</name>
    <dbReference type="NCBI Taxonomy" id="29363"/>
    <lineage>
        <taxon>Bacteria</taxon>
        <taxon>Bacillati</taxon>
        <taxon>Bacillota</taxon>
        <taxon>Clostridia</taxon>
        <taxon>Eubacteriales</taxon>
        <taxon>Clostridiaceae</taxon>
        <taxon>Clostridium</taxon>
    </lineage>
</organism>
<evidence type="ECO:0000259" key="10">
    <source>
        <dbReference type="PROSITE" id="PS50929"/>
    </source>
</evidence>
<dbReference type="GO" id="GO:0016887">
    <property type="term" value="F:ATP hydrolysis activity"/>
    <property type="evidence" value="ECO:0007669"/>
    <property type="project" value="InterPro"/>
</dbReference>